<dbReference type="Pfam" id="PF01297">
    <property type="entry name" value="ZnuA"/>
    <property type="match status" value="1"/>
</dbReference>
<name>A0A0R2L164_9LACO</name>
<keyword evidence="4" id="KW-0732">Signal</keyword>
<evidence type="ECO:0000256" key="1">
    <source>
        <dbReference type="ARBA" id="ARBA00004196"/>
    </source>
</evidence>
<dbReference type="Proteomes" id="UP000051859">
    <property type="component" value="Unassembled WGS sequence"/>
</dbReference>
<comment type="subcellular location">
    <subcellularLocation>
        <location evidence="1">Cell envelope</location>
    </subcellularLocation>
</comment>
<keyword evidence="3" id="KW-0479">Metal-binding</keyword>
<dbReference type="PRINTS" id="PR00690">
    <property type="entry name" value="ADHESNFAMILY"/>
</dbReference>
<dbReference type="PROSITE" id="PS51257">
    <property type="entry name" value="PROKAR_LIPOPROTEIN"/>
    <property type="match status" value="1"/>
</dbReference>
<comment type="caution">
    <text evidence="6">The sequence shown here is derived from an EMBL/GenBank/DDBJ whole genome shotgun (WGS) entry which is preliminary data.</text>
</comment>
<evidence type="ECO:0000256" key="5">
    <source>
        <dbReference type="RuleBase" id="RU003512"/>
    </source>
</evidence>
<dbReference type="AlphaFoldDB" id="A0A0R2L164"/>
<evidence type="ECO:0000256" key="4">
    <source>
        <dbReference type="ARBA" id="ARBA00022729"/>
    </source>
</evidence>
<dbReference type="PANTHER" id="PTHR42953">
    <property type="entry name" value="HIGH-AFFINITY ZINC UPTAKE SYSTEM PROTEIN ZNUA-RELATED"/>
    <property type="match status" value="1"/>
</dbReference>
<dbReference type="RefSeq" id="WP_057801170.1">
    <property type="nucleotide sequence ID" value="NZ_JQBX01000001.1"/>
</dbReference>
<keyword evidence="7" id="KW-1185">Reference proteome</keyword>
<dbReference type="InterPro" id="IPR050492">
    <property type="entry name" value="Bact_metal-bind_prot9"/>
</dbReference>
<gene>
    <name evidence="6" type="ORF">IV81_GL000066</name>
</gene>
<dbReference type="EMBL" id="JQBX01000001">
    <property type="protein sequence ID" value="KRN95184.1"/>
    <property type="molecule type" value="Genomic_DNA"/>
</dbReference>
<comment type="similarity">
    <text evidence="5">Belongs to the bacterial solute-binding protein 9 family.</text>
</comment>
<dbReference type="PANTHER" id="PTHR42953:SF1">
    <property type="entry name" value="METAL-BINDING PROTEIN HI_0362-RELATED"/>
    <property type="match status" value="1"/>
</dbReference>
<organism evidence="6 7">
    <name type="scientific">Pediococcus stilesii</name>
    <dbReference type="NCBI Taxonomy" id="331679"/>
    <lineage>
        <taxon>Bacteria</taxon>
        <taxon>Bacillati</taxon>
        <taxon>Bacillota</taxon>
        <taxon>Bacilli</taxon>
        <taxon>Lactobacillales</taxon>
        <taxon>Lactobacillaceae</taxon>
        <taxon>Pediococcus</taxon>
    </lineage>
</organism>
<evidence type="ECO:0000256" key="2">
    <source>
        <dbReference type="ARBA" id="ARBA00022448"/>
    </source>
</evidence>
<dbReference type="STRING" id="331679.IV81_GL000066"/>
<dbReference type="GO" id="GO:0030313">
    <property type="term" value="C:cell envelope"/>
    <property type="evidence" value="ECO:0007669"/>
    <property type="project" value="UniProtKB-SubCell"/>
</dbReference>
<keyword evidence="2 5" id="KW-0813">Transport</keyword>
<evidence type="ECO:0000313" key="7">
    <source>
        <dbReference type="Proteomes" id="UP000051859"/>
    </source>
</evidence>
<dbReference type="InterPro" id="IPR006128">
    <property type="entry name" value="Lipoprotein_PsaA-like"/>
</dbReference>
<proteinExistence type="inferred from homology"/>
<dbReference type="PATRIC" id="fig|331679.3.peg.67"/>
<dbReference type="GO" id="GO:0030001">
    <property type="term" value="P:metal ion transport"/>
    <property type="evidence" value="ECO:0007669"/>
    <property type="project" value="InterPro"/>
</dbReference>
<evidence type="ECO:0000256" key="3">
    <source>
        <dbReference type="ARBA" id="ARBA00022723"/>
    </source>
</evidence>
<protein>
    <submittedName>
        <fullName evidence="6">ABC-type metal ion transport system, periplasmic component surface adhesin</fullName>
    </submittedName>
</protein>
<dbReference type="GO" id="GO:0046872">
    <property type="term" value="F:metal ion binding"/>
    <property type="evidence" value="ECO:0007669"/>
    <property type="project" value="UniProtKB-KW"/>
</dbReference>
<dbReference type="InterPro" id="IPR006127">
    <property type="entry name" value="ZnuA-like"/>
</dbReference>
<sequence>MLKQIGKNLLYIVPILIIGFILSGCQSQSKTAASPNKQISVVTTTNFYGEVAKQVLGNKGKVTSIINSSSIDPHDYEPTATTAKEVTKANVVIANGIGYDGWMDKLVKNSNKLDYIKVGEDIYHKKEGDNPHLWYKPETMPPLANLLAKKFGKMQPNNQKYFEQNAKKYIASLKPVQNVINDLKKVAKNSAKKNVYVSEPVFDYALESLGFKVADTAYEEAAENGTDPAPKVVKTMQEKIEQRQIAFFVFNKQVSSKNIKNLVELAKKNNVPVLPVTETPENNATYKEWMLKQYHELQKIIN</sequence>
<reference evidence="6 7" key="1">
    <citation type="journal article" date="2015" name="Genome Announc.">
        <title>Expanding the biotechnology potential of lactobacilli through comparative genomics of 213 strains and associated genera.</title>
        <authorList>
            <person name="Sun Z."/>
            <person name="Harris H.M."/>
            <person name="McCann A."/>
            <person name="Guo C."/>
            <person name="Argimon S."/>
            <person name="Zhang W."/>
            <person name="Yang X."/>
            <person name="Jeffery I.B."/>
            <person name="Cooney J.C."/>
            <person name="Kagawa T.F."/>
            <person name="Liu W."/>
            <person name="Song Y."/>
            <person name="Salvetti E."/>
            <person name="Wrobel A."/>
            <person name="Rasinkangas P."/>
            <person name="Parkhill J."/>
            <person name="Rea M.C."/>
            <person name="O'Sullivan O."/>
            <person name="Ritari J."/>
            <person name="Douillard F.P."/>
            <person name="Paul Ross R."/>
            <person name="Yang R."/>
            <person name="Briner A.E."/>
            <person name="Felis G.E."/>
            <person name="de Vos W.M."/>
            <person name="Barrangou R."/>
            <person name="Klaenhammer T.R."/>
            <person name="Caufield P.W."/>
            <person name="Cui Y."/>
            <person name="Zhang H."/>
            <person name="O'Toole P.W."/>
        </authorList>
    </citation>
    <scope>NUCLEOTIDE SEQUENCE [LARGE SCALE GENOMIC DNA]</scope>
    <source>
        <strain evidence="6 7">DSM 18001</strain>
    </source>
</reference>
<dbReference type="GO" id="GO:0007155">
    <property type="term" value="P:cell adhesion"/>
    <property type="evidence" value="ECO:0007669"/>
    <property type="project" value="InterPro"/>
</dbReference>
<evidence type="ECO:0000313" key="6">
    <source>
        <dbReference type="EMBL" id="KRN95184.1"/>
    </source>
</evidence>
<accession>A0A0R2L164</accession>
<dbReference type="SUPFAM" id="SSF53807">
    <property type="entry name" value="Helical backbone' metal receptor"/>
    <property type="match status" value="1"/>
</dbReference>
<dbReference type="CDD" id="cd01020">
    <property type="entry name" value="TroA_b"/>
    <property type="match status" value="1"/>
</dbReference>
<dbReference type="Gene3D" id="3.40.50.1980">
    <property type="entry name" value="Nitrogenase molybdenum iron protein domain"/>
    <property type="match status" value="2"/>
</dbReference>